<evidence type="ECO:0000259" key="10">
    <source>
        <dbReference type="PROSITE" id="PS50004"/>
    </source>
</evidence>
<feature type="region of interest" description="Disordered" evidence="9">
    <location>
        <begin position="344"/>
        <end position="495"/>
    </location>
</feature>
<dbReference type="SMART" id="SM00239">
    <property type="entry name" value="C2"/>
    <property type="match status" value="2"/>
</dbReference>
<evidence type="ECO:0000313" key="12">
    <source>
        <dbReference type="EMBL" id="KAL2792087.1"/>
    </source>
</evidence>
<dbReference type="FunFam" id="2.30.42.10:FF:000003">
    <property type="entry name" value="Regulating synaptic membrane exocytosis protein 1, putative"/>
    <property type="match status" value="1"/>
</dbReference>
<feature type="domain" description="C2" evidence="10">
    <location>
        <begin position="216"/>
        <end position="339"/>
    </location>
</feature>
<dbReference type="FunFam" id="2.60.40.150:FF:000001">
    <property type="entry name" value="Regulating synaptic membrane exocytosis 3, isoform CRA_a"/>
    <property type="match status" value="1"/>
</dbReference>
<dbReference type="GO" id="GO:0030154">
    <property type="term" value="P:cell differentiation"/>
    <property type="evidence" value="ECO:0007669"/>
    <property type="project" value="UniProtKB-KW"/>
</dbReference>
<dbReference type="Gene3D" id="2.30.42.10">
    <property type="match status" value="1"/>
</dbReference>
<dbReference type="PROSITE" id="PS50004">
    <property type="entry name" value="C2"/>
    <property type="match status" value="2"/>
</dbReference>
<protein>
    <submittedName>
        <fullName evidence="12">Regulating synaptic membrane exocytosis protein 1 isoform 38</fullName>
    </submittedName>
</protein>
<keyword evidence="6" id="KW-0862">Zinc</keyword>
<dbReference type="GO" id="GO:0008270">
    <property type="term" value="F:zinc ion binding"/>
    <property type="evidence" value="ECO:0007669"/>
    <property type="project" value="UniProtKB-KW"/>
</dbReference>
<evidence type="ECO:0000256" key="3">
    <source>
        <dbReference type="ARBA" id="ARBA00022737"/>
    </source>
</evidence>
<dbReference type="Pfam" id="PF00595">
    <property type="entry name" value="PDZ"/>
    <property type="match status" value="1"/>
</dbReference>
<dbReference type="CDD" id="cd06714">
    <property type="entry name" value="PDZ_RIM-like"/>
    <property type="match status" value="1"/>
</dbReference>
<feature type="compositionally biased region" description="Basic and acidic residues" evidence="9">
    <location>
        <begin position="538"/>
        <end position="552"/>
    </location>
</feature>
<dbReference type="PANTHER" id="PTHR12157:SF18">
    <property type="entry name" value="REGULATING SYNAPTIC MEMBRANE EXOCYTOSIS PROTEIN 1"/>
    <property type="match status" value="1"/>
</dbReference>
<evidence type="ECO:0000256" key="1">
    <source>
        <dbReference type="ARBA" id="ARBA00022553"/>
    </source>
</evidence>
<feature type="compositionally biased region" description="Basic and acidic residues" evidence="9">
    <location>
        <begin position="466"/>
        <end position="488"/>
    </location>
</feature>
<feature type="compositionally biased region" description="Low complexity" evidence="9">
    <location>
        <begin position="174"/>
        <end position="190"/>
    </location>
</feature>
<evidence type="ECO:0000256" key="7">
    <source>
        <dbReference type="ARBA" id="ARBA00023018"/>
    </source>
</evidence>
<dbReference type="EMBL" id="JBFSEQ010000002">
    <property type="protein sequence ID" value="KAL2792087.1"/>
    <property type="molecule type" value="Genomic_DNA"/>
</dbReference>
<dbReference type="Gene3D" id="2.60.40.150">
    <property type="entry name" value="C2 domain"/>
    <property type="match status" value="2"/>
</dbReference>
<feature type="domain" description="PDZ" evidence="11">
    <location>
        <begin position="79"/>
        <end position="165"/>
    </location>
</feature>
<keyword evidence="2" id="KW-0479">Metal-binding</keyword>
<feature type="domain" description="C2" evidence="10">
    <location>
        <begin position="748"/>
        <end position="866"/>
    </location>
</feature>
<comment type="caution">
    <text evidence="12">The sequence shown here is derived from an EMBL/GenBank/DDBJ whole genome shotgun (WGS) entry which is preliminary data.</text>
</comment>
<dbReference type="Pfam" id="PF00168">
    <property type="entry name" value="C2"/>
    <property type="match status" value="2"/>
</dbReference>
<keyword evidence="13" id="KW-1185">Reference proteome</keyword>
<evidence type="ECO:0000256" key="2">
    <source>
        <dbReference type="ARBA" id="ARBA00022723"/>
    </source>
</evidence>
<evidence type="ECO:0000256" key="5">
    <source>
        <dbReference type="ARBA" id="ARBA00022782"/>
    </source>
</evidence>
<dbReference type="SMART" id="SM00228">
    <property type="entry name" value="PDZ"/>
    <property type="match status" value="1"/>
</dbReference>
<keyword evidence="3" id="KW-0677">Repeat</keyword>
<dbReference type="InterPro" id="IPR000008">
    <property type="entry name" value="C2_dom"/>
</dbReference>
<dbReference type="CDD" id="cd04031">
    <property type="entry name" value="C2A_RIM1alpha"/>
    <property type="match status" value="1"/>
</dbReference>
<accession>A0ABD2F218</accession>
<feature type="compositionally biased region" description="Polar residues" evidence="9">
    <location>
        <begin position="409"/>
        <end position="418"/>
    </location>
</feature>
<dbReference type="InterPro" id="IPR039032">
    <property type="entry name" value="Rim-like"/>
</dbReference>
<dbReference type="AlphaFoldDB" id="A0ABD2F218"/>
<dbReference type="InterPro" id="IPR001478">
    <property type="entry name" value="PDZ"/>
</dbReference>
<dbReference type="FunFam" id="2.60.40.150:FF:000003">
    <property type="entry name" value="Regulating synaptic membrane exocytosis protein 2"/>
    <property type="match status" value="1"/>
</dbReference>
<dbReference type="InterPro" id="IPR036034">
    <property type="entry name" value="PDZ_sf"/>
</dbReference>
<evidence type="ECO:0000256" key="9">
    <source>
        <dbReference type="SAM" id="MobiDB-lite"/>
    </source>
</evidence>
<dbReference type="InterPro" id="IPR035892">
    <property type="entry name" value="C2_domain_sf"/>
</dbReference>
<dbReference type="Proteomes" id="UP001610411">
    <property type="component" value="Unassembled WGS sequence"/>
</dbReference>
<organism evidence="12 13">
    <name type="scientific">Daubentonia madagascariensis</name>
    <name type="common">Aye-aye</name>
    <name type="synonym">Sciurus madagascariensis</name>
    <dbReference type="NCBI Taxonomy" id="31869"/>
    <lineage>
        <taxon>Eukaryota</taxon>
        <taxon>Metazoa</taxon>
        <taxon>Chordata</taxon>
        <taxon>Craniata</taxon>
        <taxon>Vertebrata</taxon>
        <taxon>Euteleostomi</taxon>
        <taxon>Mammalia</taxon>
        <taxon>Eutheria</taxon>
        <taxon>Euarchontoglires</taxon>
        <taxon>Primates</taxon>
        <taxon>Strepsirrhini</taxon>
        <taxon>Chiromyiformes</taxon>
        <taxon>Daubentoniidae</taxon>
        <taxon>Daubentonia</taxon>
    </lineage>
</organism>
<proteinExistence type="predicted"/>
<dbReference type="GO" id="GO:0048786">
    <property type="term" value="C:presynaptic active zone"/>
    <property type="evidence" value="ECO:0007669"/>
    <property type="project" value="UniProtKB-ARBA"/>
</dbReference>
<keyword evidence="4" id="KW-0863">Zinc-finger</keyword>
<dbReference type="GO" id="GO:1903861">
    <property type="term" value="P:positive regulation of dendrite extension"/>
    <property type="evidence" value="ECO:0007669"/>
    <property type="project" value="UniProtKB-ARBA"/>
</dbReference>
<evidence type="ECO:0000256" key="8">
    <source>
        <dbReference type="ARBA" id="ARBA00034103"/>
    </source>
</evidence>
<feature type="region of interest" description="Disordered" evidence="9">
    <location>
        <begin position="508"/>
        <end position="678"/>
    </location>
</feature>
<evidence type="ECO:0000256" key="4">
    <source>
        <dbReference type="ARBA" id="ARBA00022771"/>
    </source>
</evidence>
<evidence type="ECO:0000256" key="6">
    <source>
        <dbReference type="ARBA" id="ARBA00022833"/>
    </source>
</evidence>
<name>A0ABD2F218_DAUMA</name>
<evidence type="ECO:0000313" key="13">
    <source>
        <dbReference type="Proteomes" id="UP001610411"/>
    </source>
</evidence>
<keyword evidence="7" id="KW-0770">Synapse</keyword>
<reference evidence="12 13" key="1">
    <citation type="journal article" date="2024" name="G3 (Bethesda)">
        <title>A hybrid genome assembly of the endangered aye-aye (Daubentonia madagascariensis).</title>
        <authorList>
            <person name="Versoza C.J."/>
            <person name="Pfeifer S.P."/>
        </authorList>
    </citation>
    <scope>NUCLEOTIDE SEQUENCE [LARGE SCALE GENOMIC DNA]</scope>
    <source>
        <strain evidence="12">6821</strain>
    </source>
</reference>
<keyword evidence="1" id="KW-0597">Phosphoprotein</keyword>
<evidence type="ECO:0000259" key="11">
    <source>
        <dbReference type="PROSITE" id="PS50106"/>
    </source>
</evidence>
<comment type="subcellular location">
    <subcellularLocation>
        <location evidence="8">Synapse</location>
    </subcellularLocation>
</comment>
<keyword evidence="5" id="KW-0221">Differentiation</keyword>
<dbReference type="PANTHER" id="PTHR12157">
    <property type="entry name" value="REGULATING SYNAPTIC MEMBRANE EXOCYTOSIS PROTEIN"/>
    <property type="match status" value="1"/>
</dbReference>
<dbReference type="PROSITE" id="PS50106">
    <property type="entry name" value="PDZ"/>
    <property type="match status" value="1"/>
</dbReference>
<feature type="compositionally biased region" description="Polar residues" evidence="9">
    <location>
        <begin position="632"/>
        <end position="647"/>
    </location>
</feature>
<feature type="region of interest" description="Disordered" evidence="9">
    <location>
        <begin position="172"/>
        <end position="206"/>
    </location>
</feature>
<gene>
    <name evidence="12" type="ORF">WCI35_007447</name>
</gene>
<dbReference type="CDD" id="cd04028">
    <property type="entry name" value="C2B_RIM1alpha"/>
    <property type="match status" value="1"/>
</dbReference>
<dbReference type="SUPFAM" id="SSF49562">
    <property type="entry name" value="C2 domain (Calcium/lipid-binding domain, CaLB)"/>
    <property type="match status" value="2"/>
</dbReference>
<sequence>MCAPGIPVSSEGWEEVRSIDSEERTIKARGAGPGDLDYYWLDPATWHSRETSPISSHPVTWQPSKEGDRLIGRVILNKRTTMPKESGALLGLKVVGGKMTDLGRLGAFITKVKKGSLADVVGHLRAGDEVLEWNGKPLPGATNEEVYNIILESKSEPQVEIIVSRPIGDIPRIPESSHPPLESSSSSFESQKMERPSISVISPTSPGALKDAPQVLPGQLSVKLWYDKVGHQLIVNVLQATDLPPRVDGRPRNPYVKMYFLPDRSDKSKRRTKTVKKVLEPKWNQTFVYSHVHRRDFRERMLEITVWDQPRVQEEESEFLGEILIELETALLDDEPHWYKLQTHDESSLPLPQPSPFMPRRHIHGESSSKKLQRSQRISDSDISDYEVDDGIGVVPPVGYRSSVREGKSTTLTVPEQQRTTHHRSRSVSPHRGDDQGRPRSRLPNVPLQRSLDEIHPTRRSRSPTRHHDASRSPVDHRSRDVDSHYLSEQDSELLMLPRAKRGRSAECLHTTSELQPSLDRARSASTNCLRPDTSLHSPERERHSRKSERSSIQKQTRKGTASDAERVLPPCLSRRGHAAPRATDQAVIRGKHPTRSRSSEHSSVRTLCSMHHLAPGGSAPSSPLLTRMHQQESPTQSPPADTSFSNRRGRQLPQVPVRSSSIEQESGHKKLKSTIQRSTETGMAAEMRKMVRQPSRESTDGSINSYSSEGNLIFPGVRLGADSQFSDFLDGLGPAQLVGRQTLATPAMGDIQIGMEDKKGQLEVEVIRARSLTQKPGSKSTPAPYVKVYLLENGACIAKKKTRIARKTLDPLYQQSLVFDESPQGKVLQVIVWGDYGRMDHKCFMGVAQILLEDLDLSSMVIGWYKLFPPSSLVDPTLTPLTRRASQSSLESSTGPPCIRS</sequence>
<dbReference type="SUPFAM" id="SSF50156">
    <property type="entry name" value="PDZ domain-like"/>
    <property type="match status" value="1"/>
</dbReference>